<protein>
    <submittedName>
        <fullName evidence="2">Uncharacterized protein</fullName>
    </submittedName>
</protein>
<feature type="region of interest" description="Disordered" evidence="1">
    <location>
        <begin position="103"/>
        <end position="177"/>
    </location>
</feature>
<feature type="compositionally biased region" description="Gly residues" evidence="1">
    <location>
        <begin position="106"/>
        <end position="126"/>
    </location>
</feature>
<dbReference type="EMBL" id="LR796252">
    <property type="protein sequence ID" value="CAB4131767.1"/>
    <property type="molecule type" value="Genomic_DNA"/>
</dbReference>
<proteinExistence type="predicted"/>
<organism evidence="2">
    <name type="scientific">uncultured Caudovirales phage</name>
    <dbReference type="NCBI Taxonomy" id="2100421"/>
    <lineage>
        <taxon>Viruses</taxon>
        <taxon>Duplodnaviria</taxon>
        <taxon>Heunggongvirae</taxon>
        <taxon>Uroviricota</taxon>
        <taxon>Caudoviricetes</taxon>
        <taxon>Peduoviridae</taxon>
        <taxon>Maltschvirus</taxon>
        <taxon>Maltschvirus maltsch</taxon>
    </lineage>
</organism>
<gene>
    <name evidence="2" type="ORF">UFOVP131_38</name>
</gene>
<feature type="region of interest" description="Disordered" evidence="1">
    <location>
        <begin position="1"/>
        <end position="24"/>
    </location>
</feature>
<reference evidence="2" key="1">
    <citation type="submission" date="2020-04" db="EMBL/GenBank/DDBJ databases">
        <authorList>
            <person name="Chiriac C."/>
            <person name="Salcher M."/>
            <person name="Ghai R."/>
            <person name="Kavagutti S V."/>
        </authorList>
    </citation>
    <scope>NUCLEOTIDE SEQUENCE</scope>
</reference>
<accession>A0A6J5LFB1</accession>
<feature type="compositionally biased region" description="Low complexity" evidence="1">
    <location>
        <begin position="137"/>
        <end position="152"/>
    </location>
</feature>
<feature type="compositionally biased region" description="Basic and acidic residues" evidence="1">
    <location>
        <begin position="1"/>
        <end position="17"/>
    </location>
</feature>
<evidence type="ECO:0000256" key="1">
    <source>
        <dbReference type="SAM" id="MobiDB-lite"/>
    </source>
</evidence>
<feature type="compositionally biased region" description="Gly residues" evidence="1">
    <location>
        <begin position="153"/>
        <end position="163"/>
    </location>
</feature>
<evidence type="ECO:0000313" key="2">
    <source>
        <dbReference type="EMBL" id="CAB4131767.1"/>
    </source>
</evidence>
<sequence>MKSLAERHADRAQRKADGLAFSPNTKGDVGLAALRIGEAKTAIAALTPEQRSELEGLMAEDGFSDAAVYGDAYDARGSLKTAGIGVTNTLVAPVAFAQETERTAGPLGGMDGNGDGFASGGEGAGWGTLPEPSFDPANGNANGQAVADAAAGAAGGTGTGQSGSEGQEGAERPPVAASMKVADLEAIASKEGVDLTGATNNEQRVERIEAARKSA</sequence>
<name>A0A6J5LFB1_9CAUD</name>